<evidence type="ECO:0000256" key="1">
    <source>
        <dbReference type="ARBA" id="ARBA00010617"/>
    </source>
</evidence>
<reference evidence="2" key="1">
    <citation type="submission" date="2021-04" db="EMBL/GenBank/DDBJ databases">
        <title>Pseudonocardia sp. nov., isolated from sandy soil of mangrove forest.</title>
        <authorList>
            <person name="Zan Z."/>
            <person name="Huang R."/>
            <person name="Liu W."/>
        </authorList>
    </citation>
    <scope>NUCLEOTIDE SEQUENCE</scope>
    <source>
        <strain evidence="2">S2-4</strain>
    </source>
</reference>
<dbReference type="Pfam" id="PF00067">
    <property type="entry name" value="p450"/>
    <property type="match status" value="1"/>
</dbReference>
<proteinExistence type="inferred from homology"/>
<protein>
    <submittedName>
        <fullName evidence="2">Cytochrome P450</fullName>
    </submittedName>
</protein>
<organism evidence="2 3">
    <name type="scientific">Pseudonocardia humida</name>
    <dbReference type="NCBI Taxonomy" id="2800819"/>
    <lineage>
        <taxon>Bacteria</taxon>
        <taxon>Bacillati</taxon>
        <taxon>Actinomycetota</taxon>
        <taxon>Actinomycetes</taxon>
        <taxon>Pseudonocardiales</taxon>
        <taxon>Pseudonocardiaceae</taxon>
        <taxon>Pseudonocardia</taxon>
    </lineage>
</organism>
<keyword evidence="3" id="KW-1185">Reference proteome</keyword>
<dbReference type="InterPro" id="IPR002397">
    <property type="entry name" value="Cyt_P450_B"/>
</dbReference>
<dbReference type="Gene3D" id="1.10.630.10">
    <property type="entry name" value="Cytochrome P450"/>
    <property type="match status" value="1"/>
</dbReference>
<dbReference type="RefSeq" id="WP_252444959.1">
    <property type="nucleotide sequence ID" value="NZ_JAGSOV010000072.1"/>
</dbReference>
<evidence type="ECO:0000313" key="2">
    <source>
        <dbReference type="EMBL" id="MCO1659875.1"/>
    </source>
</evidence>
<dbReference type="PANTHER" id="PTHR46696">
    <property type="entry name" value="P450, PUTATIVE (EUROFUNG)-RELATED"/>
    <property type="match status" value="1"/>
</dbReference>
<dbReference type="InterPro" id="IPR001128">
    <property type="entry name" value="Cyt_P450"/>
</dbReference>
<comment type="caution">
    <text evidence="2">The sequence shown here is derived from an EMBL/GenBank/DDBJ whole genome shotgun (WGS) entry which is preliminary data.</text>
</comment>
<comment type="similarity">
    <text evidence="1">Belongs to the cytochrome P450 family.</text>
</comment>
<sequence length="370" mass="39678">MLSNPAPRPARSYDPTIVPHREDGAVHVHDHRTVRALLRDSRRVTSDVSDLVGPGQRVHPVSAFVWATDRLTIGGCPGRHAALRSAMAPWMGAEAVEQRHRDARDACGRHAAQLAGRPFDVYADYAEPLVVEYLAGWLGVEESDVRFAVGDQLAAGEMFATWPPPTTDELDEHYRGLMARPGLGGVAAAARDLRDRQVITEREAWGIVYALSVSAVATATAITLATGLSVEHGLWPGMADPAGAGAAVEEAVRLGSPFPQATRFAREAFTLGDVLVEPGEQVLMWLTAANRDLPGPHRASLDRFDPTRDASAHLGWGSGYHTCGGVRHARALAEAAVTALARHCPTLTHDGPWVRFVGIDDGYAEAPVTA</sequence>
<gene>
    <name evidence="2" type="ORF">KDL28_32910</name>
</gene>
<accession>A0ABT1AA11</accession>
<dbReference type="EMBL" id="JAGSOV010000072">
    <property type="protein sequence ID" value="MCO1659875.1"/>
    <property type="molecule type" value="Genomic_DNA"/>
</dbReference>
<name>A0ABT1AA11_9PSEU</name>
<dbReference type="Proteomes" id="UP001165283">
    <property type="component" value="Unassembled WGS sequence"/>
</dbReference>
<dbReference type="PRINTS" id="PR00359">
    <property type="entry name" value="BP450"/>
</dbReference>
<evidence type="ECO:0000313" key="3">
    <source>
        <dbReference type="Proteomes" id="UP001165283"/>
    </source>
</evidence>
<dbReference type="PANTHER" id="PTHR46696:SF1">
    <property type="entry name" value="CYTOCHROME P450 YJIB-RELATED"/>
    <property type="match status" value="1"/>
</dbReference>
<dbReference type="SUPFAM" id="SSF48264">
    <property type="entry name" value="Cytochrome P450"/>
    <property type="match status" value="1"/>
</dbReference>
<dbReference type="InterPro" id="IPR036396">
    <property type="entry name" value="Cyt_P450_sf"/>
</dbReference>